<dbReference type="GeneID" id="24257994"/>
<protein>
    <recommendedName>
        <fullName evidence="3">PF09351 domain protein</fullName>
    </recommendedName>
</protein>
<dbReference type="InterPro" id="IPR018531">
    <property type="entry name" value="DUF1993"/>
</dbReference>
<dbReference type="Pfam" id="PF09351">
    <property type="entry name" value="DUF1993"/>
    <property type="match status" value="1"/>
</dbReference>
<dbReference type="PANTHER" id="PTHR36922">
    <property type="entry name" value="BLL2446 PROTEIN"/>
    <property type="match status" value="1"/>
</dbReference>
<evidence type="ECO:0000313" key="2">
    <source>
        <dbReference type="Proteomes" id="UP000028181"/>
    </source>
</evidence>
<dbReference type="EMBL" id="HG938353">
    <property type="protein sequence ID" value="CDN50370.1"/>
    <property type="molecule type" value="Genomic_DNA"/>
</dbReference>
<proteinExistence type="predicted"/>
<dbReference type="Proteomes" id="UP000028181">
    <property type="component" value="Chromosome I"/>
</dbReference>
<dbReference type="RefSeq" id="WP_038591985.1">
    <property type="nucleotide sequence ID" value="NZ_HG938353.1"/>
</dbReference>
<dbReference type="HOGENOM" id="CLU_090929_1_0_5"/>
<sequence length="169" mass="18917">MSLTLYDVTVPVFIRAFGNLTEILKKGEAFADEKGIAHKELLETRLVDDMYPLISQIQRASDTAKFVPVRVGQIENIPMADEEVTFADLHARIEKTVAFLNSVNSATMVNREDAEVIVKTRSGETKFTGKSYVLGFALPNFYFHVTTAYAILRHKGVPIGKMDYIGRSQ</sequence>
<dbReference type="OrthoDB" id="338237at2"/>
<evidence type="ECO:0000313" key="1">
    <source>
        <dbReference type="EMBL" id="CDN50370.1"/>
    </source>
</evidence>
<dbReference type="SUPFAM" id="SSF109854">
    <property type="entry name" value="DinB/YfiT-like putative metalloenzymes"/>
    <property type="match status" value="1"/>
</dbReference>
<dbReference type="PATRIC" id="fig|1028800.3.peg.4283"/>
<dbReference type="InterPro" id="IPR034660">
    <property type="entry name" value="DinB/YfiT-like"/>
</dbReference>
<name>A0A068SZ22_NEOGA</name>
<dbReference type="eggNOG" id="COG3812">
    <property type="taxonomic scope" value="Bacteria"/>
</dbReference>
<dbReference type="AlphaFoldDB" id="A0A068SZ22"/>
<keyword evidence="2" id="KW-1185">Reference proteome</keyword>
<evidence type="ECO:0008006" key="3">
    <source>
        <dbReference type="Google" id="ProtNLM"/>
    </source>
</evidence>
<dbReference type="PANTHER" id="PTHR36922:SF1">
    <property type="entry name" value="DUF1993 DOMAIN-CONTAINING PROTEIN"/>
    <property type="match status" value="1"/>
</dbReference>
<accession>A0A068SZ22</accession>
<dbReference type="Gene3D" id="1.20.120.450">
    <property type="entry name" value="dinb family like domain"/>
    <property type="match status" value="1"/>
</dbReference>
<reference evidence="2" key="1">
    <citation type="journal article" date="2014" name="BMC Genomics">
        <title>Genome sequencing of two Neorhizobium galegae strains reveals a noeT gene responsible for the unusual acetylation of the nodulation factors.</title>
        <authorList>
            <person name="Osterman J."/>
            <person name="Marsh J."/>
            <person name="Laine P.K."/>
            <person name="Zeng Z."/>
            <person name="Alatalo E."/>
            <person name="Sullivan J.T."/>
            <person name="Young J.P."/>
            <person name="Thomas-Oates J."/>
            <person name="Paulin L."/>
            <person name="Lindstrom K."/>
        </authorList>
    </citation>
    <scope>NUCLEOTIDE SEQUENCE [LARGE SCALE GENOMIC DNA]</scope>
    <source>
        <strain evidence="2">HAMBI 540</strain>
    </source>
</reference>
<organism evidence="1 2">
    <name type="scientific">Neorhizobium galegae bv. orientalis str. HAMBI 540</name>
    <dbReference type="NCBI Taxonomy" id="1028800"/>
    <lineage>
        <taxon>Bacteria</taxon>
        <taxon>Pseudomonadati</taxon>
        <taxon>Pseudomonadota</taxon>
        <taxon>Alphaproteobacteria</taxon>
        <taxon>Hyphomicrobiales</taxon>
        <taxon>Rhizobiaceae</taxon>
        <taxon>Rhizobium/Agrobacterium group</taxon>
        <taxon>Neorhizobium</taxon>
    </lineage>
</organism>
<gene>
    <name evidence="1" type="ORF">RG540_CH42270</name>
</gene>
<dbReference type="KEGG" id="ngg:RG540_CH42270"/>